<evidence type="ECO:0000313" key="2">
    <source>
        <dbReference type="Proteomes" id="UP001152172"/>
    </source>
</evidence>
<reference evidence="1" key="1">
    <citation type="submission" date="2022-05" db="EMBL/GenBank/DDBJ databases">
        <authorList>
            <person name="Colautti A."/>
            <person name="Iacumin L."/>
        </authorList>
    </citation>
    <scope>NUCLEOTIDE SEQUENCE</scope>
    <source>
        <strain evidence="1">DSM 30747</strain>
    </source>
</reference>
<name>A0A9X3LBI9_9BACI</name>
<dbReference type="InterPro" id="IPR016181">
    <property type="entry name" value="Acyl_CoA_acyltransferase"/>
</dbReference>
<sequence length="255" mass="29561">MSQISMVENLFKGSFKVLDGMPQYIGIEERERAVFDHNNWKEKINTLNEFAIQNKLSRISALINRTSEHYLPLSQTLINLGFEKYASKVEVFSDLNDINNNKKGYDWQSLSDYNISEDEFKKIWEKCMYASENSPTSLTMDEHLNSVKNEIGENWSKSCNVIYLEDNLVGISIPHIERGTVDEGRIFYFGILPEERGKGHSISIHYQSMNLLKEMGATYYIGITHETNKKMQKVFLKNGCLIKAETESYYKYISN</sequence>
<keyword evidence="2" id="KW-1185">Reference proteome</keyword>
<protein>
    <submittedName>
        <fullName evidence="1">GNAT family N-acetyltransferase</fullName>
    </submittedName>
</protein>
<comment type="caution">
    <text evidence="1">The sequence shown here is derived from an EMBL/GenBank/DDBJ whole genome shotgun (WGS) entry which is preliminary data.</text>
</comment>
<organism evidence="1 2">
    <name type="scientific">Psychrobacillus psychrodurans</name>
    <dbReference type="NCBI Taxonomy" id="126157"/>
    <lineage>
        <taxon>Bacteria</taxon>
        <taxon>Bacillati</taxon>
        <taxon>Bacillota</taxon>
        <taxon>Bacilli</taxon>
        <taxon>Bacillales</taxon>
        <taxon>Bacillaceae</taxon>
        <taxon>Psychrobacillus</taxon>
    </lineage>
</organism>
<dbReference type="CDD" id="cd04301">
    <property type="entry name" value="NAT_SF"/>
    <property type="match status" value="1"/>
</dbReference>
<dbReference type="SUPFAM" id="SSF55729">
    <property type="entry name" value="Acyl-CoA N-acyltransferases (Nat)"/>
    <property type="match status" value="1"/>
</dbReference>
<gene>
    <name evidence="1" type="ORF">M9R61_16380</name>
</gene>
<dbReference type="AlphaFoldDB" id="A0A9X3LBI9"/>
<accession>A0A9X3LBI9</accession>
<dbReference type="RefSeq" id="WP_269922954.1">
    <property type="nucleotide sequence ID" value="NZ_JAMKBI010000013.1"/>
</dbReference>
<proteinExistence type="predicted"/>
<dbReference type="Proteomes" id="UP001152172">
    <property type="component" value="Unassembled WGS sequence"/>
</dbReference>
<dbReference type="EMBL" id="JAMKBI010000013">
    <property type="protein sequence ID" value="MCZ8534883.1"/>
    <property type="molecule type" value="Genomic_DNA"/>
</dbReference>
<evidence type="ECO:0000313" key="1">
    <source>
        <dbReference type="EMBL" id="MCZ8534883.1"/>
    </source>
</evidence>
<dbReference type="Gene3D" id="3.40.630.30">
    <property type="match status" value="1"/>
</dbReference>